<sequence>MDILGQIGCFCIVTFLCFICSLNLSYNIIREIQGSGLEGPIPESISLLTNLSQLAISDLNGEGSQLFPNLSSMASMKKLVLRGCNLRGFIPGYIKLMSKLQHLDLSFNDLGGDIPDLSGLRNLEKM</sequence>
<dbReference type="GO" id="GO:0016020">
    <property type="term" value="C:membrane"/>
    <property type="evidence" value="ECO:0007669"/>
    <property type="project" value="UniProtKB-SubCell"/>
</dbReference>
<dbReference type="Proteomes" id="UP000215914">
    <property type="component" value="Chromosome 16"/>
</dbReference>
<dbReference type="PANTHER" id="PTHR48006:SF66">
    <property type="entry name" value="PROTEIN KINASE DOMAIN-CONTAINING PROTEIN"/>
    <property type="match status" value="1"/>
</dbReference>
<dbReference type="InterPro" id="IPR051824">
    <property type="entry name" value="LRR_Rcpt-Like_S/T_Kinase"/>
</dbReference>
<keyword evidence="3" id="KW-0723">Serine/threonine-protein kinase</keyword>
<keyword evidence="5" id="KW-1185">Reference proteome</keyword>
<dbReference type="InterPro" id="IPR001611">
    <property type="entry name" value="Leu-rich_rpt"/>
</dbReference>
<organism evidence="4 5">
    <name type="scientific">Helianthus annuus</name>
    <name type="common">Common sunflower</name>
    <dbReference type="NCBI Taxonomy" id="4232"/>
    <lineage>
        <taxon>Eukaryota</taxon>
        <taxon>Viridiplantae</taxon>
        <taxon>Streptophyta</taxon>
        <taxon>Embryophyta</taxon>
        <taxon>Tracheophyta</taxon>
        <taxon>Spermatophyta</taxon>
        <taxon>Magnoliopsida</taxon>
        <taxon>eudicotyledons</taxon>
        <taxon>Gunneridae</taxon>
        <taxon>Pentapetalae</taxon>
        <taxon>asterids</taxon>
        <taxon>campanulids</taxon>
        <taxon>Asterales</taxon>
        <taxon>Asteraceae</taxon>
        <taxon>Asteroideae</taxon>
        <taxon>Heliantheae alliance</taxon>
        <taxon>Heliantheae</taxon>
        <taxon>Helianthus</taxon>
    </lineage>
</organism>
<dbReference type="Gene3D" id="3.80.10.10">
    <property type="entry name" value="Ribonuclease Inhibitor"/>
    <property type="match status" value="1"/>
</dbReference>
<keyword evidence="3" id="KW-0808">Transferase</keyword>
<dbReference type="EC" id="2.7.11.1" evidence="3"/>
<dbReference type="PROSITE" id="PS51450">
    <property type="entry name" value="LRR"/>
    <property type="match status" value="1"/>
</dbReference>
<dbReference type="GO" id="GO:0004674">
    <property type="term" value="F:protein serine/threonine kinase activity"/>
    <property type="evidence" value="ECO:0007669"/>
    <property type="project" value="UniProtKB-KW"/>
</dbReference>
<dbReference type="EMBL" id="MNCJ02000331">
    <property type="protein sequence ID" value="KAF5760909.1"/>
    <property type="molecule type" value="Genomic_DNA"/>
</dbReference>
<feature type="transmembrane region" description="Helical" evidence="2">
    <location>
        <begin position="7"/>
        <end position="26"/>
    </location>
</feature>
<accession>A0A251RZN9</accession>
<keyword evidence="2" id="KW-0472">Membrane</keyword>
<proteinExistence type="predicted"/>
<keyword evidence="2" id="KW-1133">Transmembrane helix</keyword>
<protein>
    <submittedName>
        <fullName evidence="3">Non-specific serine/threonine protein kinase</fullName>
        <ecNumber evidence="3">2.7.11.1</ecNumber>
    </submittedName>
    <submittedName>
        <fullName evidence="4">Putative leucine-rich repeat domain, L domain-like protein</fullName>
    </submittedName>
</protein>
<dbReference type="SUPFAM" id="SSF52058">
    <property type="entry name" value="L domain-like"/>
    <property type="match status" value="1"/>
</dbReference>
<reference evidence="3" key="3">
    <citation type="submission" date="2020-06" db="EMBL/GenBank/DDBJ databases">
        <title>Helianthus annuus Genome sequencing and assembly Release 2.</title>
        <authorList>
            <person name="Gouzy J."/>
            <person name="Langlade N."/>
            <person name="Munos S."/>
        </authorList>
    </citation>
    <scope>NUCLEOTIDE SEQUENCE</scope>
    <source>
        <tissue evidence="3">Leaves</tissue>
    </source>
</reference>
<evidence type="ECO:0000313" key="4">
    <source>
        <dbReference type="EMBL" id="OTF91910.1"/>
    </source>
</evidence>
<dbReference type="Pfam" id="PF00560">
    <property type="entry name" value="LRR_1"/>
    <property type="match status" value="2"/>
</dbReference>
<dbReference type="Gramene" id="mRNA:HanXRQr2_Chr16g0758951">
    <property type="protein sequence ID" value="mRNA:HanXRQr2_Chr16g0758951"/>
    <property type="gene ID" value="HanXRQr2_Chr16g0758951"/>
</dbReference>
<reference evidence="3 5" key="1">
    <citation type="journal article" date="2017" name="Nature">
        <title>The sunflower genome provides insights into oil metabolism, flowering and Asterid evolution.</title>
        <authorList>
            <person name="Badouin H."/>
            <person name="Gouzy J."/>
            <person name="Grassa C.J."/>
            <person name="Murat F."/>
            <person name="Staton S.E."/>
            <person name="Cottret L."/>
            <person name="Lelandais-Briere C."/>
            <person name="Owens G.L."/>
            <person name="Carrere S."/>
            <person name="Mayjonade B."/>
            <person name="Legrand L."/>
            <person name="Gill N."/>
            <person name="Kane N.C."/>
            <person name="Bowers J.E."/>
            <person name="Hubner S."/>
            <person name="Bellec A."/>
            <person name="Berard A."/>
            <person name="Berges H."/>
            <person name="Blanchet N."/>
            <person name="Boniface M.C."/>
            <person name="Brunel D."/>
            <person name="Catrice O."/>
            <person name="Chaidir N."/>
            <person name="Claudel C."/>
            <person name="Donnadieu C."/>
            <person name="Faraut T."/>
            <person name="Fievet G."/>
            <person name="Helmstetter N."/>
            <person name="King M."/>
            <person name="Knapp S.J."/>
            <person name="Lai Z."/>
            <person name="Le Paslier M.C."/>
            <person name="Lippi Y."/>
            <person name="Lorenzon L."/>
            <person name="Mandel J.R."/>
            <person name="Marage G."/>
            <person name="Marchand G."/>
            <person name="Marquand E."/>
            <person name="Bret-Mestries E."/>
            <person name="Morien E."/>
            <person name="Nambeesan S."/>
            <person name="Nguyen T."/>
            <person name="Pegot-Espagnet P."/>
            <person name="Pouilly N."/>
            <person name="Raftis F."/>
            <person name="Sallet E."/>
            <person name="Schiex T."/>
            <person name="Thomas J."/>
            <person name="Vandecasteele C."/>
            <person name="Vares D."/>
            <person name="Vear F."/>
            <person name="Vautrin S."/>
            <person name="Crespi M."/>
            <person name="Mangin B."/>
            <person name="Burke J.M."/>
            <person name="Salse J."/>
            <person name="Munos S."/>
            <person name="Vincourt P."/>
            <person name="Rieseberg L.H."/>
            <person name="Langlade N.B."/>
        </authorList>
    </citation>
    <scope>NUCLEOTIDE SEQUENCE [LARGE SCALE GENOMIC DNA]</scope>
    <source>
        <strain evidence="5">cv. SF193</strain>
        <tissue evidence="3">Leaves</tissue>
    </source>
</reference>
<dbReference type="InterPro" id="IPR032675">
    <property type="entry name" value="LRR_dom_sf"/>
</dbReference>
<dbReference type="InParanoid" id="A0A251RZN9"/>
<evidence type="ECO:0000313" key="3">
    <source>
        <dbReference type="EMBL" id="KAF5760909.1"/>
    </source>
</evidence>
<keyword evidence="3" id="KW-0418">Kinase</keyword>
<reference evidence="4" key="2">
    <citation type="submission" date="2017-02" db="EMBL/GenBank/DDBJ databases">
        <title>Sunflower complete genome.</title>
        <authorList>
            <person name="Langlade N."/>
            <person name="Munos S."/>
        </authorList>
    </citation>
    <scope>NUCLEOTIDE SEQUENCE [LARGE SCALE GENOMIC DNA]</scope>
    <source>
        <tissue evidence="4">Leaves</tissue>
    </source>
</reference>
<dbReference type="EMBL" id="CM007905">
    <property type="protein sequence ID" value="OTF91910.1"/>
    <property type="molecule type" value="Genomic_DNA"/>
</dbReference>
<comment type="subcellular location">
    <subcellularLocation>
        <location evidence="1">Membrane</location>
        <topology evidence="1">Single-pass type I membrane protein</topology>
    </subcellularLocation>
</comment>
<evidence type="ECO:0000256" key="1">
    <source>
        <dbReference type="ARBA" id="ARBA00004479"/>
    </source>
</evidence>
<keyword evidence="2" id="KW-0812">Transmembrane</keyword>
<evidence type="ECO:0000256" key="2">
    <source>
        <dbReference type="SAM" id="Phobius"/>
    </source>
</evidence>
<dbReference type="PANTHER" id="PTHR48006">
    <property type="entry name" value="LEUCINE-RICH REPEAT-CONTAINING PROTEIN DDB_G0281931-RELATED"/>
    <property type="match status" value="1"/>
</dbReference>
<dbReference type="AlphaFoldDB" id="A0A251RZN9"/>
<gene>
    <name evidence="4" type="ORF">HannXRQ_Chr16g0516111</name>
    <name evidence="3" type="ORF">HanXRQr2_Chr16g0758951</name>
</gene>
<evidence type="ECO:0000313" key="5">
    <source>
        <dbReference type="Proteomes" id="UP000215914"/>
    </source>
</evidence>
<name>A0A251RZN9_HELAN</name>